<accession>A0ABV8RS18</accession>
<evidence type="ECO:0000259" key="5">
    <source>
        <dbReference type="Pfam" id="PF00501"/>
    </source>
</evidence>
<keyword evidence="8" id="KW-1185">Reference proteome</keyword>
<dbReference type="GO" id="GO:0016874">
    <property type="term" value="F:ligase activity"/>
    <property type="evidence" value="ECO:0007669"/>
    <property type="project" value="UniProtKB-KW"/>
</dbReference>
<dbReference type="Pfam" id="PF13193">
    <property type="entry name" value="AMP-binding_C"/>
    <property type="match status" value="1"/>
</dbReference>
<dbReference type="InterPro" id="IPR045851">
    <property type="entry name" value="AMP-bd_C_sf"/>
</dbReference>
<reference evidence="8" key="1">
    <citation type="journal article" date="2019" name="Int. J. Syst. Evol. Microbiol.">
        <title>The Global Catalogue of Microorganisms (GCM) 10K type strain sequencing project: providing services to taxonomists for standard genome sequencing and annotation.</title>
        <authorList>
            <consortium name="The Broad Institute Genomics Platform"/>
            <consortium name="The Broad Institute Genome Sequencing Center for Infectious Disease"/>
            <person name="Wu L."/>
            <person name="Ma J."/>
        </authorList>
    </citation>
    <scope>NUCLEOTIDE SEQUENCE [LARGE SCALE GENOMIC DNA]</scope>
    <source>
        <strain evidence="8">CGMCC 1.12989</strain>
    </source>
</reference>
<evidence type="ECO:0000259" key="6">
    <source>
        <dbReference type="Pfam" id="PF13193"/>
    </source>
</evidence>
<dbReference type="CDD" id="cd12119">
    <property type="entry name" value="ttLC_FACS_AlkK_like"/>
    <property type="match status" value="1"/>
</dbReference>
<dbReference type="InterPro" id="IPR020845">
    <property type="entry name" value="AMP-binding_CS"/>
</dbReference>
<dbReference type="InterPro" id="IPR025110">
    <property type="entry name" value="AMP-bd_C"/>
</dbReference>
<dbReference type="PROSITE" id="PS00455">
    <property type="entry name" value="AMP_BINDING"/>
    <property type="match status" value="1"/>
</dbReference>
<keyword evidence="2 7" id="KW-0436">Ligase</keyword>
<dbReference type="Gene3D" id="3.30.300.30">
    <property type="match status" value="1"/>
</dbReference>
<protein>
    <submittedName>
        <fullName evidence="7">Long-chain fatty acid--CoA ligase</fullName>
    </submittedName>
</protein>
<dbReference type="RefSeq" id="WP_379538895.1">
    <property type="nucleotide sequence ID" value="NZ_JBHSDR010000006.1"/>
</dbReference>
<dbReference type="Proteomes" id="UP001595828">
    <property type="component" value="Unassembled WGS sequence"/>
</dbReference>
<feature type="domain" description="AMP-dependent synthetase/ligase" evidence="5">
    <location>
        <begin position="18"/>
        <end position="398"/>
    </location>
</feature>
<gene>
    <name evidence="7" type="ORF">ACFO0A_10180</name>
</gene>
<evidence type="ECO:0000256" key="1">
    <source>
        <dbReference type="ARBA" id="ARBA00006432"/>
    </source>
</evidence>
<keyword evidence="3" id="KW-0276">Fatty acid metabolism</keyword>
<dbReference type="PANTHER" id="PTHR43859:SF4">
    <property type="entry name" value="BUTANOATE--COA LIGASE AAE1-RELATED"/>
    <property type="match status" value="1"/>
</dbReference>
<proteinExistence type="inferred from homology"/>
<dbReference type="Gene3D" id="3.40.50.12780">
    <property type="entry name" value="N-terminal domain of ligase-like"/>
    <property type="match status" value="1"/>
</dbReference>
<evidence type="ECO:0000313" key="8">
    <source>
        <dbReference type="Proteomes" id="UP001595828"/>
    </source>
</evidence>
<dbReference type="InterPro" id="IPR000873">
    <property type="entry name" value="AMP-dep_synth/lig_dom"/>
</dbReference>
<sequence length="538" mass="59263">MALGAMQDWSMRVTRLIDHAARETPDREIVTHWADGSETRTDWAGIRRDALKMTQALRALGIGQDDRIATLAMNHSRHLVSWYGAIGVGGVLHTINPRLFDEQLQYIANHAEDRVLIYDAAFAPIVARMKPQWTTIEHYICFDPPASGGADYDLAFETWIAAQDGNTTWSDGDERDPCMLCYTSGTTGNPKGVLYEHRSTLLHAMAGIQPNSFDFDSRSVMLPVVPMFHAASWGLPWAGAMTGVKFVYSAVNDPAVLCDLIRREGVTHSAGVPTVWLGMFQHLDATGEGLGSLRQAIIGGSAAPRFMIERLMKAGIRVAHAWGMTETSPIGTVGAPSADWDHLDFDQKVDVVAKQGRPVFGVELRTVDLDDRTKVLDRDGVSSGALQIRGPWVIKRYFKAEEDAVDADNWFDTGDVAIIHPDGTLQLTDRTKDVIKSGGEWISSVELENAAVAHPAVAEAAAIGIYHPKWDERPILVVVRKPGAECCAEDIRSHLAGHVAKWWLPDAVEFVDEIPHTGTGKISKKDLREQFRDFVLEG</sequence>
<dbReference type="PANTHER" id="PTHR43859">
    <property type="entry name" value="ACYL-ACTIVATING ENZYME"/>
    <property type="match status" value="1"/>
</dbReference>
<evidence type="ECO:0000256" key="2">
    <source>
        <dbReference type="ARBA" id="ARBA00022598"/>
    </source>
</evidence>
<dbReference type="NCBIfam" id="NF004837">
    <property type="entry name" value="PRK06187.1"/>
    <property type="match status" value="1"/>
</dbReference>
<evidence type="ECO:0000256" key="3">
    <source>
        <dbReference type="ARBA" id="ARBA00022832"/>
    </source>
</evidence>
<evidence type="ECO:0000313" key="7">
    <source>
        <dbReference type="EMBL" id="MFC4295420.1"/>
    </source>
</evidence>
<dbReference type="SUPFAM" id="SSF56801">
    <property type="entry name" value="Acetyl-CoA synthetase-like"/>
    <property type="match status" value="1"/>
</dbReference>
<feature type="domain" description="AMP-binding enzyme C-terminal" evidence="6">
    <location>
        <begin position="446"/>
        <end position="521"/>
    </location>
</feature>
<dbReference type="Pfam" id="PF00501">
    <property type="entry name" value="AMP-binding"/>
    <property type="match status" value="1"/>
</dbReference>
<evidence type="ECO:0000256" key="4">
    <source>
        <dbReference type="ARBA" id="ARBA00023098"/>
    </source>
</evidence>
<comment type="similarity">
    <text evidence="1">Belongs to the ATP-dependent AMP-binding enzyme family.</text>
</comment>
<dbReference type="EMBL" id="JBHSDR010000006">
    <property type="protein sequence ID" value="MFC4295420.1"/>
    <property type="molecule type" value="Genomic_DNA"/>
</dbReference>
<name>A0ABV8RS18_9SPHN</name>
<organism evidence="7 8">
    <name type="scientific">Novosphingobium tardum</name>
    <dbReference type="NCBI Taxonomy" id="1538021"/>
    <lineage>
        <taxon>Bacteria</taxon>
        <taxon>Pseudomonadati</taxon>
        <taxon>Pseudomonadota</taxon>
        <taxon>Alphaproteobacteria</taxon>
        <taxon>Sphingomonadales</taxon>
        <taxon>Sphingomonadaceae</taxon>
        <taxon>Novosphingobium</taxon>
    </lineage>
</organism>
<keyword evidence="4" id="KW-0443">Lipid metabolism</keyword>
<dbReference type="InterPro" id="IPR042099">
    <property type="entry name" value="ANL_N_sf"/>
</dbReference>
<comment type="caution">
    <text evidence="7">The sequence shown here is derived from an EMBL/GenBank/DDBJ whole genome shotgun (WGS) entry which is preliminary data.</text>
</comment>